<keyword evidence="3 4" id="KW-0732">Signal</keyword>
<gene>
    <name evidence="6" type="ORF">ABS642_17905</name>
</gene>
<dbReference type="Gene3D" id="3.40.190.10">
    <property type="entry name" value="Periplasmic binding protein-like II"/>
    <property type="match status" value="1"/>
</dbReference>
<comment type="subcellular location">
    <subcellularLocation>
        <location evidence="1">Cell membrane</location>
        <topology evidence="1">Lipid-anchor</topology>
    </subcellularLocation>
</comment>
<dbReference type="AlphaFoldDB" id="A0AAU7VVH8"/>
<feature type="signal peptide" evidence="4">
    <location>
        <begin position="1"/>
        <end position="22"/>
    </location>
</feature>
<evidence type="ECO:0000256" key="3">
    <source>
        <dbReference type="ARBA" id="ARBA00022729"/>
    </source>
</evidence>
<dbReference type="Gene3D" id="3.90.76.10">
    <property type="entry name" value="Dipeptide-binding Protein, Domain 1"/>
    <property type="match status" value="1"/>
</dbReference>
<evidence type="ECO:0000256" key="2">
    <source>
        <dbReference type="ARBA" id="ARBA00005695"/>
    </source>
</evidence>
<dbReference type="CDD" id="cd00995">
    <property type="entry name" value="PBP2_NikA_DppA_OppA_like"/>
    <property type="match status" value="1"/>
</dbReference>
<dbReference type="GO" id="GO:0042597">
    <property type="term" value="C:periplasmic space"/>
    <property type="evidence" value="ECO:0007669"/>
    <property type="project" value="UniProtKB-ARBA"/>
</dbReference>
<feature type="chain" id="PRO_5043380828" evidence="4">
    <location>
        <begin position="23"/>
        <end position="548"/>
    </location>
</feature>
<dbReference type="SUPFAM" id="SSF53850">
    <property type="entry name" value="Periplasmic binding protein-like II"/>
    <property type="match status" value="1"/>
</dbReference>
<proteinExistence type="inferred from homology"/>
<dbReference type="InterPro" id="IPR023765">
    <property type="entry name" value="SBP_5_CS"/>
</dbReference>
<evidence type="ECO:0000256" key="1">
    <source>
        <dbReference type="ARBA" id="ARBA00004193"/>
    </source>
</evidence>
<reference evidence="6" key="1">
    <citation type="submission" date="2024-06" db="EMBL/GenBank/DDBJ databases">
        <title>Draft genome sequence of Microbacterium sp. strain A8/3-1, isolated from Oxytropis tragacanthoides Fisch. ex DC. Root nodules in the Altai region of Russia.</title>
        <authorList>
            <person name="Sazanova A."/>
            <person name="Guro P."/>
            <person name="Kuznetsova I."/>
            <person name="Belimov A."/>
            <person name="Safronova V."/>
        </authorList>
    </citation>
    <scope>NUCLEOTIDE SEQUENCE</scope>
    <source>
        <strain evidence="6">A8/3-1</strain>
    </source>
</reference>
<dbReference type="PIRSF" id="PIRSF002741">
    <property type="entry name" value="MppA"/>
    <property type="match status" value="1"/>
</dbReference>
<dbReference type="GO" id="GO:0015833">
    <property type="term" value="P:peptide transport"/>
    <property type="evidence" value="ECO:0007669"/>
    <property type="project" value="TreeGrafter"/>
</dbReference>
<protein>
    <submittedName>
        <fullName evidence="6">ABC transporter substrate-binding protein</fullName>
    </submittedName>
</protein>
<dbReference type="InterPro" id="IPR000914">
    <property type="entry name" value="SBP_5_dom"/>
</dbReference>
<dbReference type="EMBL" id="CP158357">
    <property type="protein sequence ID" value="XBX77771.1"/>
    <property type="molecule type" value="Genomic_DNA"/>
</dbReference>
<dbReference type="PROSITE" id="PS51257">
    <property type="entry name" value="PROKAR_LIPOPROTEIN"/>
    <property type="match status" value="1"/>
</dbReference>
<dbReference type="Pfam" id="PF00496">
    <property type="entry name" value="SBP_bac_5"/>
    <property type="match status" value="1"/>
</dbReference>
<dbReference type="RefSeq" id="WP_350351193.1">
    <property type="nucleotide sequence ID" value="NZ_CP158357.1"/>
</dbReference>
<accession>A0AAU7VVH8</accession>
<dbReference type="PROSITE" id="PS01040">
    <property type="entry name" value="SBP_BACTERIAL_5"/>
    <property type="match status" value="1"/>
</dbReference>
<dbReference type="InterPro" id="IPR039424">
    <property type="entry name" value="SBP_5"/>
</dbReference>
<evidence type="ECO:0000259" key="5">
    <source>
        <dbReference type="Pfam" id="PF00496"/>
    </source>
</evidence>
<dbReference type="InterPro" id="IPR030678">
    <property type="entry name" value="Peptide/Ni-bd"/>
</dbReference>
<dbReference type="GO" id="GO:1904680">
    <property type="term" value="F:peptide transmembrane transporter activity"/>
    <property type="evidence" value="ECO:0007669"/>
    <property type="project" value="TreeGrafter"/>
</dbReference>
<organism evidence="6">
    <name type="scientific">Microbacterium sp. A8/3-1</name>
    <dbReference type="NCBI Taxonomy" id="3160749"/>
    <lineage>
        <taxon>Bacteria</taxon>
        <taxon>Bacillati</taxon>
        <taxon>Actinomycetota</taxon>
        <taxon>Actinomycetes</taxon>
        <taxon>Micrococcales</taxon>
        <taxon>Microbacteriaceae</taxon>
        <taxon>Microbacterium</taxon>
    </lineage>
</organism>
<sequence length="548" mass="57656">MTRITRRRTAAVAALATATVLAVTACAPRTNTTENAEQVDPTSLVTSLPAAKNPVDEVTWAVVEGEPQTLDPASSANVIIPNLCDSLLTVEPDFTIEAGIAEAAEWIDPVTFEITLRDDVSFWDGTPVTASDVAYSLERNRTPASQWYAAFALISSIEATDDDTVLVHFTAPDSTFRDALGGGGGAVMSQAFGEAAGQELGTSGGGLLCAGPYRLEDWKPGSEISVVANPDYWGGAPLTERIRFVFVTDGATLTSALTAGEIDGAFNVPPGSRQSFEAEGGEGRLIVGPSTASYSFGPTSADSAAADPRVRQALSLAIDRKVYIDTVLQGLGEVQKTIVPPFVFGGMEARDTYQEAYDALPAPEVDLDRAKELIAESGIDTSVPLVFAVPAGAKEFSQTAAIVQSAAKDIGLTVAIDERQPADFGALFYSPELRAGIDFVSTVGYLEVPGVLGYPQLFMLPAELGGIFNWSGYSNDEVTADLQTARTTVDPIAAADAFVKAQEVFAPDQLQVTLAGAHHLTYLSDDLTGITTSVAIYSSPWALHLGAE</sequence>
<evidence type="ECO:0000313" key="6">
    <source>
        <dbReference type="EMBL" id="XBX77771.1"/>
    </source>
</evidence>
<dbReference type="GO" id="GO:0043190">
    <property type="term" value="C:ATP-binding cassette (ABC) transporter complex"/>
    <property type="evidence" value="ECO:0007669"/>
    <property type="project" value="InterPro"/>
</dbReference>
<feature type="domain" description="Solute-binding protein family 5" evidence="5">
    <location>
        <begin position="96"/>
        <end position="421"/>
    </location>
</feature>
<dbReference type="PANTHER" id="PTHR30290">
    <property type="entry name" value="PERIPLASMIC BINDING COMPONENT OF ABC TRANSPORTER"/>
    <property type="match status" value="1"/>
</dbReference>
<comment type="similarity">
    <text evidence="2">Belongs to the bacterial solute-binding protein 5 family.</text>
</comment>
<dbReference type="Gene3D" id="3.10.105.10">
    <property type="entry name" value="Dipeptide-binding Protein, Domain 3"/>
    <property type="match status" value="1"/>
</dbReference>
<name>A0AAU7VVH8_9MICO</name>
<evidence type="ECO:0000256" key="4">
    <source>
        <dbReference type="SAM" id="SignalP"/>
    </source>
</evidence>